<protein>
    <recommendedName>
        <fullName evidence="1">BRCT domain-containing protein</fullName>
    </recommendedName>
</protein>
<dbReference type="AlphaFoldDB" id="A0ABD3I2Q0"/>
<dbReference type="InterPro" id="IPR036420">
    <property type="entry name" value="BRCT_dom_sf"/>
</dbReference>
<sequence length="108" mass="11951">MASGGSSTWFAGCYALFVGTGDGSKRLEILQKRFKEKGGITEKFNVEQMTHVFAASKKAVEDWFGSSTGLLAEMIEIQHFVSVEWITTSLIKEERNSFALSHKSVQAL</sequence>
<name>A0ABD3I2Q0_9MARC</name>
<dbReference type="PROSITE" id="PS50172">
    <property type="entry name" value="BRCT"/>
    <property type="match status" value="1"/>
</dbReference>
<gene>
    <name evidence="2" type="ORF">R1sor_011118</name>
</gene>
<keyword evidence="3" id="KW-1185">Reference proteome</keyword>
<dbReference type="InterPro" id="IPR001357">
    <property type="entry name" value="BRCT_dom"/>
</dbReference>
<dbReference type="Pfam" id="PF00533">
    <property type="entry name" value="BRCT"/>
    <property type="match status" value="1"/>
</dbReference>
<evidence type="ECO:0000259" key="1">
    <source>
        <dbReference type="PROSITE" id="PS50172"/>
    </source>
</evidence>
<dbReference type="EMBL" id="JBJQOH010000002">
    <property type="protein sequence ID" value="KAL3697042.1"/>
    <property type="molecule type" value="Genomic_DNA"/>
</dbReference>
<reference evidence="2 3" key="1">
    <citation type="submission" date="2024-09" db="EMBL/GenBank/DDBJ databases">
        <title>Chromosome-scale assembly of Riccia sorocarpa.</title>
        <authorList>
            <person name="Paukszto L."/>
        </authorList>
    </citation>
    <scope>NUCLEOTIDE SEQUENCE [LARGE SCALE GENOMIC DNA]</scope>
    <source>
        <strain evidence="2">LP-2024</strain>
        <tissue evidence="2">Aerial parts of the thallus</tissue>
    </source>
</reference>
<proteinExistence type="predicted"/>
<comment type="caution">
    <text evidence="2">The sequence shown here is derived from an EMBL/GenBank/DDBJ whole genome shotgun (WGS) entry which is preliminary data.</text>
</comment>
<feature type="domain" description="BRCT" evidence="1">
    <location>
        <begin position="5"/>
        <end position="94"/>
    </location>
</feature>
<evidence type="ECO:0000313" key="3">
    <source>
        <dbReference type="Proteomes" id="UP001633002"/>
    </source>
</evidence>
<evidence type="ECO:0000313" key="2">
    <source>
        <dbReference type="EMBL" id="KAL3697042.1"/>
    </source>
</evidence>
<dbReference type="Proteomes" id="UP001633002">
    <property type="component" value="Unassembled WGS sequence"/>
</dbReference>
<organism evidence="2 3">
    <name type="scientific">Riccia sorocarpa</name>
    <dbReference type="NCBI Taxonomy" id="122646"/>
    <lineage>
        <taxon>Eukaryota</taxon>
        <taxon>Viridiplantae</taxon>
        <taxon>Streptophyta</taxon>
        <taxon>Embryophyta</taxon>
        <taxon>Marchantiophyta</taxon>
        <taxon>Marchantiopsida</taxon>
        <taxon>Marchantiidae</taxon>
        <taxon>Marchantiales</taxon>
        <taxon>Ricciaceae</taxon>
        <taxon>Riccia</taxon>
    </lineage>
</organism>
<dbReference type="Gene3D" id="3.40.50.10190">
    <property type="entry name" value="BRCT domain"/>
    <property type="match status" value="1"/>
</dbReference>
<accession>A0ABD3I2Q0</accession>